<protein>
    <submittedName>
        <fullName evidence="2">Uncharacterized protein</fullName>
    </submittedName>
</protein>
<dbReference type="EMBL" id="CP137852">
    <property type="protein sequence ID" value="WPB83454.1"/>
    <property type="molecule type" value="Genomic_DNA"/>
</dbReference>
<dbReference type="Proteomes" id="UP001305521">
    <property type="component" value="Chromosome"/>
</dbReference>
<keyword evidence="1" id="KW-0472">Membrane</keyword>
<name>A0ABZ0PCU7_9PROT</name>
<keyword evidence="1" id="KW-0812">Transmembrane</keyword>
<evidence type="ECO:0000313" key="3">
    <source>
        <dbReference type="Proteomes" id="UP001305521"/>
    </source>
</evidence>
<evidence type="ECO:0000256" key="1">
    <source>
        <dbReference type="SAM" id="Phobius"/>
    </source>
</evidence>
<sequence>MAQAPRPPERGKRPGPNWGSIIAYGIMIALALLALAPLYSSLL</sequence>
<keyword evidence="3" id="KW-1185">Reference proteome</keyword>
<feature type="transmembrane region" description="Helical" evidence="1">
    <location>
        <begin position="21"/>
        <end position="40"/>
    </location>
</feature>
<organism evidence="2 3">
    <name type="scientific">Sediminicoccus rosea</name>
    <dbReference type="NCBI Taxonomy" id="1225128"/>
    <lineage>
        <taxon>Bacteria</taxon>
        <taxon>Pseudomonadati</taxon>
        <taxon>Pseudomonadota</taxon>
        <taxon>Alphaproteobacteria</taxon>
        <taxon>Acetobacterales</taxon>
        <taxon>Roseomonadaceae</taxon>
        <taxon>Sediminicoccus</taxon>
    </lineage>
</organism>
<keyword evidence="1" id="KW-1133">Transmembrane helix</keyword>
<proteinExistence type="predicted"/>
<evidence type="ECO:0000313" key="2">
    <source>
        <dbReference type="EMBL" id="WPB83454.1"/>
    </source>
</evidence>
<dbReference type="RefSeq" id="WP_318647430.1">
    <property type="nucleotide sequence ID" value="NZ_CP137852.1"/>
</dbReference>
<accession>A0ABZ0PCU7</accession>
<gene>
    <name evidence="2" type="ORF">R9Z33_15230</name>
</gene>
<reference evidence="2 3" key="1">
    <citation type="submission" date="2023-11" db="EMBL/GenBank/DDBJ databases">
        <title>Arctic aerobic anoxygenic photoheterotroph Sediminicoccus rosea KRV36 adapts its photosynthesis to long days of polar summer.</title>
        <authorList>
            <person name="Tomasch J."/>
            <person name="Kopejtka K."/>
            <person name="Bily T."/>
            <person name="Gardiner A.T."/>
            <person name="Gardian Z."/>
            <person name="Shivaramu S."/>
            <person name="Koblizek M."/>
            <person name="Engelhardt F."/>
            <person name="Kaftan D."/>
        </authorList>
    </citation>
    <scope>NUCLEOTIDE SEQUENCE [LARGE SCALE GENOMIC DNA]</scope>
    <source>
        <strain evidence="2 3">R-30</strain>
    </source>
</reference>